<gene>
    <name evidence="2" type="ORF">HIM_08104</name>
</gene>
<keyword evidence="1" id="KW-0732">Signal</keyword>
<dbReference type="AlphaFoldDB" id="A0A0F7ZMR0"/>
<evidence type="ECO:0000256" key="1">
    <source>
        <dbReference type="SAM" id="SignalP"/>
    </source>
</evidence>
<dbReference type="EMBL" id="KQ030546">
    <property type="protein sequence ID" value="KJZ72435.1"/>
    <property type="molecule type" value="Genomic_DNA"/>
</dbReference>
<proteinExistence type="predicted"/>
<name>A0A0F7ZMR0_9HYPO</name>
<organism evidence="2 3">
    <name type="scientific">Hirsutella minnesotensis 3608</name>
    <dbReference type="NCBI Taxonomy" id="1043627"/>
    <lineage>
        <taxon>Eukaryota</taxon>
        <taxon>Fungi</taxon>
        <taxon>Dikarya</taxon>
        <taxon>Ascomycota</taxon>
        <taxon>Pezizomycotina</taxon>
        <taxon>Sordariomycetes</taxon>
        <taxon>Hypocreomycetidae</taxon>
        <taxon>Hypocreales</taxon>
        <taxon>Ophiocordycipitaceae</taxon>
        <taxon>Hirsutella</taxon>
    </lineage>
</organism>
<protein>
    <submittedName>
        <fullName evidence="2">Uncharacterized protein</fullName>
    </submittedName>
</protein>
<evidence type="ECO:0000313" key="2">
    <source>
        <dbReference type="EMBL" id="KJZ72435.1"/>
    </source>
</evidence>
<feature type="signal peptide" evidence="1">
    <location>
        <begin position="1"/>
        <end position="19"/>
    </location>
</feature>
<accession>A0A0F7ZMR0</accession>
<dbReference type="Proteomes" id="UP000054481">
    <property type="component" value="Unassembled WGS sequence"/>
</dbReference>
<evidence type="ECO:0000313" key="3">
    <source>
        <dbReference type="Proteomes" id="UP000054481"/>
    </source>
</evidence>
<keyword evidence="3" id="KW-1185">Reference proteome</keyword>
<feature type="chain" id="PRO_5002526091" evidence="1">
    <location>
        <begin position="20"/>
        <end position="57"/>
    </location>
</feature>
<reference evidence="2 3" key="1">
    <citation type="journal article" date="2014" name="Genome Biol. Evol.">
        <title>Comparative genomics and transcriptomics analyses reveal divergent lifestyle features of nematode endoparasitic fungus Hirsutella minnesotensis.</title>
        <authorList>
            <person name="Lai Y."/>
            <person name="Liu K."/>
            <person name="Zhang X."/>
            <person name="Zhang X."/>
            <person name="Li K."/>
            <person name="Wang N."/>
            <person name="Shu C."/>
            <person name="Wu Y."/>
            <person name="Wang C."/>
            <person name="Bushley K.E."/>
            <person name="Xiang M."/>
            <person name="Liu X."/>
        </authorList>
    </citation>
    <scope>NUCLEOTIDE SEQUENCE [LARGE SCALE GENOMIC DNA]</scope>
    <source>
        <strain evidence="2 3">3608</strain>
    </source>
</reference>
<dbReference type="OrthoDB" id="3630276at2759"/>
<sequence>MQVLSTLFTLLAGFAMVQAAPHENTKRQCGIDEYGRQFCNNTPQCTNHPDGSVSCVV</sequence>